<keyword evidence="2" id="KW-1185">Reference proteome</keyword>
<dbReference type="EMBL" id="RRZC01000012">
    <property type="protein sequence ID" value="MBE0404235.1"/>
    <property type="molecule type" value="Genomic_DNA"/>
</dbReference>
<reference evidence="1 2" key="1">
    <citation type="submission" date="2020-07" db="EMBL/GenBank/DDBJ databases">
        <title>Halophilic bacteria isolated from french cheeses.</title>
        <authorList>
            <person name="Kothe C.I."/>
            <person name="Farah-Kraiem B."/>
            <person name="Renault P."/>
            <person name="Dridi B."/>
        </authorList>
    </citation>
    <scope>NUCLEOTIDE SEQUENCE [LARGE SCALE GENOMIC DNA]</scope>
    <source>
        <strain evidence="1 2">FME16</strain>
    </source>
</reference>
<dbReference type="Gene3D" id="3.20.20.370">
    <property type="entry name" value="Glycoside hydrolase/deacetylase"/>
    <property type="match status" value="1"/>
</dbReference>
<comment type="caution">
    <text evidence="1">The sequence shown here is derived from an EMBL/GenBank/DDBJ whole genome shotgun (WGS) entry which is preliminary data.</text>
</comment>
<gene>
    <name evidence="1" type="ORF">EI163_11840</name>
</gene>
<dbReference type="CDD" id="cd11374">
    <property type="entry name" value="CE4_u10"/>
    <property type="match status" value="1"/>
</dbReference>
<protein>
    <submittedName>
        <fullName evidence="1">DUF2334 domain-containing protein</fullName>
    </submittedName>
</protein>
<dbReference type="SUPFAM" id="SSF88713">
    <property type="entry name" value="Glycoside hydrolase/deacetylase"/>
    <property type="match status" value="1"/>
</dbReference>
<evidence type="ECO:0000313" key="1">
    <source>
        <dbReference type="EMBL" id="MBE0404235.1"/>
    </source>
</evidence>
<accession>A0ABR9FCL0</accession>
<name>A0ABR9FCL0_9GAMM</name>
<dbReference type="Proteomes" id="UP000754821">
    <property type="component" value="Unassembled WGS sequence"/>
</dbReference>
<dbReference type="InterPro" id="IPR018763">
    <property type="entry name" value="DUF2334"/>
</dbReference>
<sequence>MANREFALVLHDIAPITWPDYRAFVEEIDSMGEIPMTWLVVPDFHHRSNTFEDTDLLQLLHQRRERGDELALHGFYHCDDAPAPRTPRDYFMRRLYTYEGEFYPLSYAEALERLQRGVELFRAQGWPLEGFVAPAWLLGEGARQALKTQGFTYTSDPGQLYFLPDYTPIKAPSLVWSARSRWRRGMSWVVNERARRRHRHEPLIRLGLHPVDMRHAISRRYWLTTIRRLLEEGYRPTTKISWLQRHCSQHDQTGALSSRMDTRLENARPEPNPPLNN</sequence>
<dbReference type="RefSeq" id="WP_192527818.1">
    <property type="nucleotide sequence ID" value="NZ_RRZC01000012.1"/>
</dbReference>
<dbReference type="InterPro" id="IPR011330">
    <property type="entry name" value="Glyco_hydro/deAcase_b/a-brl"/>
</dbReference>
<proteinExistence type="predicted"/>
<dbReference type="Pfam" id="PF10096">
    <property type="entry name" value="DUF2334"/>
    <property type="match status" value="1"/>
</dbReference>
<evidence type="ECO:0000313" key="2">
    <source>
        <dbReference type="Proteomes" id="UP000754821"/>
    </source>
</evidence>
<organism evidence="1 2">
    <name type="scientific">Halomonas citrativorans</name>
    <dbReference type="NCBI Taxonomy" id="2742612"/>
    <lineage>
        <taxon>Bacteria</taxon>
        <taxon>Pseudomonadati</taxon>
        <taxon>Pseudomonadota</taxon>
        <taxon>Gammaproteobacteria</taxon>
        <taxon>Oceanospirillales</taxon>
        <taxon>Halomonadaceae</taxon>
        <taxon>Halomonas</taxon>
    </lineage>
</organism>